<sequence>MEFADEANLVGLDTVQLQLPATELVVTGEGARTFLDWQGSWVSLGGTGNDAVTSARKASLIWETWGAVGRLSAELPVEIRDITSLDHLDVQTAGYMAHEIIGTGDVFVSGIDAYVSVDLDGGSVEILGGTEQLRISTARGDVQLSTSAAVNVYSGIGTVTVNAEAGRDLIIDTVGTVTVNLADVDDLDLDIEGAGEIVVQLDTAKHVGAGSYRRAIGAATHTVQIRSGGGGVELGMLVLPEP</sequence>
<dbReference type="AlphaFoldDB" id="A0A0C1ZAW4"/>
<evidence type="ECO:0000313" key="1">
    <source>
        <dbReference type="EMBL" id="KIG14789.1"/>
    </source>
</evidence>
<accession>A0A0C1ZAW4</accession>
<dbReference type="Proteomes" id="UP000031599">
    <property type="component" value="Unassembled WGS sequence"/>
</dbReference>
<proteinExistence type="predicted"/>
<gene>
    <name evidence="1" type="ORF">DB30_06375</name>
</gene>
<protein>
    <recommendedName>
        <fullName evidence="3">Adhesin domain-containing protein</fullName>
    </recommendedName>
</protein>
<comment type="caution">
    <text evidence="1">The sequence shown here is derived from an EMBL/GenBank/DDBJ whole genome shotgun (WGS) entry which is preliminary data.</text>
</comment>
<organism evidence="1 2">
    <name type="scientific">Enhygromyxa salina</name>
    <dbReference type="NCBI Taxonomy" id="215803"/>
    <lineage>
        <taxon>Bacteria</taxon>
        <taxon>Pseudomonadati</taxon>
        <taxon>Myxococcota</taxon>
        <taxon>Polyangia</taxon>
        <taxon>Nannocystales</taxon>
        <taxon>Nannocystaceae</taxon>
        <taxon>Enhygromyxa</taxon>
    </lineage>
</organism>
<dbReference type="EMBL" id="JMCC02000066">
    <property type="protein sequence ID" value="KIG14789.1"/>
    <property type="molecule type" value="Genomic_DNA"/>
</dbReference>
<reference evidence="1 2" key="1">
    <citation type="submission" date="2014-12" db="EMBL/GenBank/DDBJ databases">
        <title>Genome assembly of Enhygromyxa salina DSM 15201.</title>
        <authorList>
            <person name="Sharma G."/>
            <person name="Subramanian S."/>
        </authorList>
    </citation>
    <scope>NUCLEOTIDE SEQUENCE [LARGE SCALE GENOMIC DNA]</scope>
    <source>
        <strain evidence="1 2">DSM 15201</strain>
    </source>
</reference>
<evidence type="ECO:0000313" key="2">
    <source>
        <dbReference type="Proteomes" id="UP000031599"/>
    </source>
</evidence>
<name>A0A0C1ZAW4_9BACT</name>
<evidence type="ECO:0008006" key="3">
    <source>
        <dbReference type="Google" id="ProtNLM"/>
    </source>
</evidence>